<reference evidence="1" key="1">
    <citation type="journal article" date="2015" name="Nature">
        <title>Complex archaea that bridge the gap between prokaryotes and eukaryotes.</title>
        <authorList>
            <person name="Spang A."/>
            <person name="Saw J.H."/>
            <person name="Jorgensen S.L."/>
            <person name="Zaremba-Niedzwiedzka K."/>
            <person name="Martijn J."/>
            <person name="Lind A.E."/>
            <person name="van Eijk R."/>
            <person name="Schleper C."/>
            <person name="Guy L."/>
            <person name="Ettema T.J."/>
        </authorList>
    </citation>
    <scope>NUCLEOTIDE SEQUENCE</scope>
</reference>
<dbReference type="EMBL" id="LAZR01066024">
    <property type="protein sequence ID" value="KKK54379.1"/>
    <property type="molecule type" value="Genomic_DNA"/>
</dbReference>
<name>A0A0F8YJR5_9ZZZZ</name>
<evidence type="ECO:0000313" key="1">
    <source>
        <dbReference type="EMBL" id="KKK54379.1"/>
    </source>
</evidence>
<gene>
    <name evidence="1" type="ORF">LCGC14_3085340</name>
</gene>
<protein>
    <submittedName>
        <fullName evidence="1">Uncharacterized protein</fullName>
    </submittedName>
</protein>
<comment type="caution">
    <text evidence="1">The sequence shown here is derived from an EMBL/GenBank/DDBJ whole genome shotgun (WGS) entry which is preliminary data.</text>
</comment>
<accession>A0A0F8YJR5</accession>
<dbReference type="AlphaFoldDB" id="A0A0F8YJR5"/>
<organism evidence="1">
    <name type="scientific">marine sediment metagenome</name>
    <dbReference type="NCBI Taxonomy" id="412755"/>
    <lineage>
        <taxon>unclassified sequences</taxon>
        <taxon>metagenomes</taxon>
        <taxon>ecological metagenomes</taxon>
    </lineage>
</organism>
<sequence>MKLGIYKKEVEGGFYIMLSKCGFKNKTYFLTDLTNGWTWEYNWTQKKMIAKMEEWGYVYCGKGKMVEVDNE</sequence>
<proteinExistence type="predicted"/>